<dbReference type="PIRSF" id="PIRSF002937">
    <property type="entry name" value="Res_reg_Spo0A"/>
    <property type="match status" value="1"/>
</dbReference>
<dbReference type="Proteomes" id="UP001470288">
    <property type="component" value="Unassembled WGS sequence"/>
</dbReference>
<comment type="subcellular location">
    <subcellularLocation>
        <location evidence="1 14">Cytoplasm</location>
    </subcellularLocation>
</comment>
<dbReference type="InterPro" id="IPR011006">
    <property type="entry name" value="CheY-like_superfamily"/>
</dbReference>
<dbReference type="PANTHER" id="PTHR44591:SF14">
    <property type="entry name" value="PROTEIN PILG"/>
    <property type="match status" value="1"/>
</dbReference>
<name>A0ABV1HWF0_9FIRM</name>
<evidence type="ECO:0000256" key="6">
    <source>
        <dbReference type="ARBA" id="ARBA00022837"/>
    </source>
</evidence>
<dbReference type="InterPro" id="IPR050595">
    <property type="entry name" value="Bact_response_regulator"/>
</dbReference>
<sequence>MSKWSIAIADDNERMTEILSEIMKQDEDLQVVGIAHNGEEACQLIRDKGPDIMLLDIIMPKLDGLSVMERISQDTKIKKKPEFVVVSAIGQERITEDAFLLGASYYIMKPFDHEMLLNRIQSLKHAGTKVRSEIRTESRKVVPYENKKEYVERNLETDVTNMIHEIGVPAHIKGYHYLRDAIMMAVEDMNMLNSITKILYPTIAKNHQTTPSRVERAIRHAIEVAWSRGKMDTIDELFGYTVSVGKGKPTNSEFIALIADKIRLDYKKRA</sequence>
<dbReference type="InterPro" id="IPR036388">
    <property type="entry name" value="WH-like_DNA-bd_sf"/>
</dbReference>
<feature type="modified residue" description="4-aspartylphosphate" evidence="15">
    <location>
        <position position="56"/>
    </location>
</feature>
<evidence type="ECO:0000256" key="15">
    <source>
        <dbReference type="PROSITE-ProRule" id="PRU00169"/>
    </source>
</evidence>
<evidence type="ECO:0000256" key="9">
    <source>
        <dbReference type="ARBA" id="ARBA00023015"/>
    </source>
</evidence>
<evidence type="ECO:0000256" key="14">
    <source>
        <dbReference type="PIRNR" id="PIRNR002937"/>
    </source>
</evidence>
<feature type="domain" description="Response regulatory" evidence="16">
    <location>
        <begin position="5"/>
        <end position="124"/>
    </location>
</feature>
<reference evidence="17 18" key="1">
    <citation type="submission" date="2024-03" db="EMBL/GenBank/DDBJ databases">
        <title>Human intestinal bacterial collection.</title>
        <authorList>
            <person name="Pauvert C."/>
            <person name="Hitch T.C.A."/>
            <person name="Clavel T."/>
        </authorList>
    </citation>
    <scope>NUCLEOTIDE SEQUENCE [LARGE SCALE GENOMIC DNA]</scope>
    <source>
        <strain evidence="17 18">CLA-AA-H78B</strain>
    </source>
</reference>
<dbReference type="InterPro" id="IPR001789">
    <property type="entry name" value="Sig_transdc_resp-reg_receiver"/>
</dbReference>
<keyword evidence="8 14" id="KW-0902">Two-component regulatory system</keyword>
<comment type="caution">
    <text evidence="17">The sequence shown here is derived from an EMBL/GenBank/DDBJ whole genome shotgun (WGS) entry which is preliminary data.</text>
</comment>
<dbReference type="Pfam" id="PF00072">
    <property type="entry name" value="Response_reg"/>
    <property type="match status" value="1"/>
</dbReference>
<dbReference type="InterPro" id="IPR012052">
    <property type="entry name" value="Spore_0_A"/>
</dbReference>
<keyword evidence="9 14" id="KW-0805">Transcription regulation</keyword>
<organism evidence="17 18">
    <name type="scientific">Hominiventricola aquisgranensis</name>
    <dbReference type="NCBI Taxonomy" id="3133164"/>
    <lineage>
        <taxon>Bacteria</taxon>
        <taxon>Bacillati</taxon>
        <taxon>Bacillota</taxon>
        <taxon>Clostridia</taxon>
        <taxon>Lachnospirales</taxon>
        <taxon>Lachnospiraceae</taxon>
        <taxon>Hominiventricola</taxon>
    </lineage>
</organism>
<keyword evidence="18" id="KW-1185">Reference proteome</keyword>
<evidence type="ECO:0000256" key="7">
    <source>
        <dbReference type="ARBA" id="ARBA00022969"/>
    </source>
</evidence>
<evidence type="ECO:0000256" key="12">
    <source>
        <dbReference type="ARBA" id="ARBA00023163"/>
    </source>
</evidence>
<dbReference type="RefSeq" id="WP_118438126.1">
    <property type="nucleotide sequence ID" value="NZ_JBBMFC010000001.1"/>
</dbReference>
<evidence type="ECO:0000256" key="10">
    <source>
        <dbReference type="ARBA" id="ARBA00023125"/>
    </source>
</evidence>
<evidence type="ECO:0000313" key="17">
    <source>
        <dbReference type="EMBL" id="MEQ2577242.1"/>
    </source>
</evidence>
<evidence type="ECO:0000256" key="1">
    <source>
        <dbReference type="ARBA" id="ARBA00004496"/>
    </source>
</evidence>
<dbReference type="InterPro" id="IPR016032">
    <property type="entry name" value="Sig_transdc_resp-reg_C-effctor"/>
</dbReference>
<evidence type="ECO:0000256" key="2">
    <source>
        <dbReference type="ARBA" id="ARBA00018672"/>
    </source>
</evidence>
<evidence type="ECO:0000256" key="11">
    <source>
        <dbReference type="ARBA" id="ARBA00023159"/>
    </source>
</evidence>
<comment type="cofactor">
    <cofactor evidence="14">
        <name>Ca(2+)</name>
        <dbReference type="ChEBI" id="CHEBI:29108"/>
    </cofactor>
    <text evidence="14">Binds 1 Ca(2+) ion per subunit.</text>
</comment>
<comment type="function">
    <text evidence="13 14">May play the central regulatory role in sporulation. It may be an element of the effector pathway responsible for the activation of sporulation genes in response to nutritional stress. Spo0A may act in concert with spo0H (a sigma factor) to control the expression of some genes that are critical to the sporulation process.</text>
</comment>
<keyword evidence="6 14" id="KW-0106">Calcium</keyword>
<accession>A0ABV1HWF0</accession>
<protein>
    <recommendedName>
        <fullName evidence="2 14">Stage 0 sporulation protein A homolog</fullName>
    </recommendedName>
</protein>
<keyword evidence="3 14" id="KW-0963">Cytoplasm</keyword>
<dbReference type="SUPFAM" id="SSF52172">
    <property type="entry name" value="CheY-like"/>
    <property type="match status" value="1"/>
</dbReference>
<keyword evidence="11 14" id="KW-0010">Activator</keyword>
<keyword evidence="5 15" id="KW-0597">Phosphoprotein</keyword>
<dbReference type="InterPro" id="IPR014879">
    <property type="entry name" value="Spo0A_C"/>
</dbReference>
<dbReference type="EMBL" id="JBBMFC010000001">
    <property type="protein sequence ID" value="MEQ2577242.1"/>
    <property type="molecule type" value="Genomic_DNA"/>
</dbReference>
<dbReference type="SUPFAM" id="SSF46894">
    <property type="entry name" value="C-terminal effector domain of the bipartite response regulators"/>
    <property type="match status" value="1"/>
</dbReference>
<keyword evidence="12 14" id="KW-0804">Transcription</keyword>
<dbReference type="PROSITE" id="PS50110">
    <property type="entry name" value="RESPONSE_REGULATORY"/>
    <property type="match status" value="1"/>
</dbReference>
<evidence type="ECO:0000313" key="18">
    <source>
        <dbReference type="Proteomes" id="UP001470288"/>
    </source>
</evidence>
<dbReference type="Gene3D" id="3.40.50.2300">
    <property type="match status" value="1"/>
</dbReference>
<gene>
    <name evidence="17" type="primary">spo0A</name>
    <name evidence="17" type="ORF">WMO62_00105</name>
</gene>
<evidence type="ECO:0000256" key="4">
    <source>
        <dbReference type="ARBA" id="ARBA00022491"/>
    </source>
</evidence>
<proteinExistence type="predicted"/>
<evidence type="ECO:0000256" key="13">
    <source>
        <dbReference type="ARBA" id="ARBA00024867"/>
    </source>
</evidence>
<dbReference type="Pfam" id="PF08769">
    <property type="entry name" value="Spo0A_C"/>
    <property type="match status" value="1"/>
</dbReference>
<keyword evidence="4 14" id="KW-0678">Repressor</keyword>
<keyword evidence="14" id="KW-0479">Metal-binding</keyword>
<evidence type="ECO:0000256" key="3">
    <source>
        <dbReference type="ARBA" id="ARBA00022490"/>
    </source>
</evidence>
<evidence type="ECO:0000259" key="16">
    <source>
        <dbReference type="PROSITE" id="PS50110"/>
    </source>
</evidence>
<dbReference type="PANTHER" id="PTHR44591">
    <property type="entry name" value="STRESS RESPONSE REGULATOR PROTEIN 1"/>
    <property type="match status" value="1"/>
</dbReference>
<dbReference type="SMART" id="SM00448">
    <property type="entry name" value="REC"/>
    <property type="match status" value="1"/>
</dbReference>
<evidence type="ECO:0000256" key="5">
    <source>
        <dbReference type="ARBA" id="ARBA00022553"/>
    </source>
</evidence>
<evidence type="ECO:0000256" key="8">
    <source>
        <dbReference type="ARBA" id="ARBA00023012"/>
    </source>
</evidence>
<dbReference type="NCBIfam" id="TIGR02875">
    <property type="entry name" value="spore_0_A"/>
    <property type="match status" value="1"/>
</dbReference>
<dbReference type="Gene3D" id="1.10.10.10">
    <property type="entry name" value="Winged helix-like DNA-binding domain superfamily/Winged helix DNA-binding domain"/>
    <property type="match status" value="1"/>
</dbReference>
<keyword evidence="10 14" id="KW-0238">DNA-binding</keyword>
<keyword evidence="7 14" id="KW-0749">Sporulation</keyword>